<feature type="compositionally biased region" description="Polar residues" evidence="6">
    <location>
        <begin position="330"/>
        <end position="341"/>
    </location>
</feature>
<feature type="region of interest" description="Disordered" evidence="6">
    <location>
        <begin position="316"/>
        <end position="363"/>
    </location>
</feature>
<feature type="region of interest" description="Disordered" evidence="6">
    <location>
        <begin position="180"/>
        <end position="247"/>
    </location>
</feature>
<protein>
    <recommendedName>
        <fullName evidence="5">Growth-regulating factor</fullName>
    </recommendedName>
</protein>
<dbReference type="SMART" id="SM00951">
    <property type="entry name" value="QLQ"/>
    <property type="match status" value="1"/>
</dbReference>
<dbReference type="InterPro" id="IPR014978">
    <property type="entry name" value="Gln-Leu-Gln_QLQ"/>
</dbReference>
<dbReference type="Pfam" id="PF08880">
    <property type="entry name" value="QLQ"/>
    <property type="match status" value="1"/>
</dbReference>
<dbReference type="AlphaFoldDB" id="A0A9Q0CAK5"/>
<sequence>MMNLSQVAERVGLMSGTPLYLSSILGSKNEPNKQREALWPNQPELRFPKMDNREASPYCSGSDKGRTNEALQELIGRVKGPFTPLQWMELEHQALIYKYINAKAPVPSSLLSSICRSLLNPTMARSLGNNRVGWGKFQLAGLPLSSGDLEPGRCRRTDGKKWRCAKSAMPEHKYCERHLVRSRHRSRKPVEKQHEPANLGGKPDRVGKVETSVSRSSAALLGRPYPSKEKTSIKSLNSDKSTPNDVNTNELLKIPSKMSTFSPIASNTMLNFSGSSYRKNNSYMSSTFVGLSSSESPPRHLVDFIGELTKITPELSHSDPTQIDLRGSPGSESSLHVSGVTSADGPLGEILGNSNHDKTNQSSKTCYSNPFINGLEWRLS</sequence>
<comment type="subcellular location">
    <subcellularLocation>
        <location evidence="1 4 5">Nucleus</location>
    </subcellularLocation>
</comment>
<dbReference type="OrthoDB" id="1927209at2759"/>
<evidence type="ECO:0000256" key="4">
    <source>
        <dbReference type="PROSITE-ProRule" id="PRU01002"/>
    </source>
</evidence>
<feature type="domain" description="WRC" evidence="8">
    <location>
        <begin position="148"/>
        <end position="192"/>
    </location>
</feature>
<keyword evidence="5" id="KW-0804">Transcription</keyword>
<dbReference type="InterPro" id="IPR014977">
    <property type="entry name" value="WRC_dom"/>
</dbReference>
<evidence type="ECO:0000259" key="7">
    <source>
        <dbReference type="PROSITE" id="PS51666"/>
    </source>
</evidence>
<feature type="compositionally biased region" description="Polar residues" evidence="6">
    <location>
        <begin position="233"/>
        <end position="247"/>
    </location>
</feature>
<comment type="caution">
    <text evidence="9">The sequence shown here is derived from an EMBL/GenBank/DDBJ whole genome shotgun (WGS) entry which is preliminary data.</text>
</comment>
<proteinExistence type="inferred from homology"/>
<feature type="short sequence motif" description="Bipartite nuclear localization signal" evidence="4">
    <location>
        <begin position="181"/>
        <end position="188"/>
    </location>
</feature>
<evidence type="ECO:0000256" key="2">
    <source>
        <dbReference type="ARBA" id="ARBA00008122"/>
    </source>
</evidence>
<dbReference type="InterPro" id="IPR031137">
    <property type="entry name" value="GRF"/>
</dbReference>
<evidence type="ECO:0000256" key="1">
    <source>
        <dbReference type="ARBA" id="ARBA00004123"/>
    </source>
</evidence>
<keyword evidence="5" id="KW-0010">Activator</keyword>
<dbReference type="Pfam" id="PF08879">
    <property type="entry name" value="WRC"/>
    <property type="match status" value="1"/>
</dbReference>
<feature type="domain" description="QLQ" evidence="7">
    <location>
        <begin position="81"/>
        <end position="116"/>
    </location>
</feature>
<reference evidence="9" key="1">
    <citation type="journal article" date="2022" name="Cell">
        <title>Repeat-based holocentromeres influence genome architecture and karyotype evolution.</title>
        <authorList>
            <person name="Hofstatter P.G."/>
            <person name="Thangavel G."/>
            <person name="Lux T."/>
            <person name="Neumann P."/>
            <person name="Vondrak T."/>
            <person name="Novak P."/>
            <person name="Zhang M."/>
            <person name="Costa L."/>
            <person name="Castellani M."/>
            <person name="Scott A."/>
            <person name="Toegelov H."/>
            <person name="Fuchs J."/>
            <person name="Mata-Sucre Y."/>
            <person name="Dias Y."/>
            <person name="Vanzela A.L.L."/>
            <person name="Huettel B."/>
            <person name="Almeida C.C.S."/>
            <person name="Simkova H."/>
            <person name="Souza G."/>
            <person name="Pedrosa-Harand A."/>
            <person name="Macas J."/>
            <person name="Mayer K.F.X."/>
            <person name="Houben A."/>
            <person name="Marques A."/>
        </authorList>
    </citation>
    <scope>NUCLEOTIDE SEQUENCE</scope>
    <source>
        <strain evidence="9">RhyBre1mFocal</strain>
    </source>
</reference>
<evidence type="ECO:0000259" key="8">
    <source>
        <dbReference type="PROSITE" id="PS51667"/>
    </source>
</evidence>
<dbReference type="GO" id="GO:0006355">
    <property type="term" value="P:regulation of DNA-templated transcription"/>
    <property type="evidence" value="ECO:0007669"/>
    <property type="project" value="InterPro"/>
</dbReference>
<dbReference type="Proteomes" id="UP001151287">
    <property type="component" value="Unassembled WGS sequence"/>
</dbReference>
<evidence type="ECO:0000256" key="6">
    <source>
        <dbReference type="SAM" id="MobiDB-lite"/>
    </source>
</evidence>
<dbReference type="GO" id="GO:0032502">
    <property type="term" value="P:developmental process"/>
    <property type="evidence" value="ECO:0007669"/>
    <property type="project" value="InterPro"/>
</dbReference>
<gene>
    <name evidence="9" type="ORF">LUZ63_014249</name>
</gene>
<name>A0A9Q0CAK5_9POAL</name>
<comment type="function">
    <text evidence="5">Transcription activator.</text>
</comment>
<dbReference type="PROSITE" id="PS51666">
    <property type="entry name" value="QLQ"/>
    <property type="match status" value="1"/>
</dbReference>
<feature type="short sequence motif" description="Bipartite nuclear localization signal" evidence="4">
    <location>
        <begin position="153"/>
        <end position="163"/>
    </location>
</feature>
<dbReference type="GO" id="GO:0005634">
    <property type="term" value="C:nucleus"/>
    <property type="evidence" value="ECO:0007669"/>
    <property type="project" value="UniProtKB-SubCell"/>
</dbReference>
<dbReference type="EMBL" id="JAMQYH010000004">
    <property type="protein sequence ID" value="KAJ1690094.1"/>
    <property type="molecule type" value="Genomic_DNA"/>
</dbReference>
<evidence type="ECO:0000256" key="5">
    <source>
        <dbReference type="RuleBase" id="RU367127"/>
    </source>
</evidence>
<keyword evidence="10" id="KW-1185">Reference proteome</keyword>
<evidence type="ECO:0000313" key="10">
    <source>
        <dbReference type="Proteomes" id="UP001151287"/>
    </source>
</evidence>
<organism evidence="9 10">
    <name type="scientific">Rhynchospora breviuscula</name>
    <dbReference type="NCBI Taxonomy" id="2022672"/>
    <lineage>
        <taxon>Eukaryota</taxon>
        <taxon>Viridiplantae</taxon>
        <taxon>Streptophyta</taxon>
        <taxon>Embryophyta</taxon>
        <taxon>Tracheophyta</taxon>
        <taxon>Spermatophyta</taxon>
        <taxon>Magnoliopsida</taxon>
        <taxon>Liliopsida</taxon>
        <taxon>Poales</taxon>
        <taxon>Cyperaceae</taxon>
        <taxon>Cyperoideae</taxon>
        <taxon>Rhynchosporeae</taxon>
        <taxon>Rhynchospora</taxon>
    </lineage>
</organism>
<dbReference type="PANTHER" id="PTHR31602:SF42">
    <property type="entry name" value="GROWTH-REGULATING FACTOR 2"/>
    <property type="match status" value="1"/>
</dbReference>
<dbReference type="PROSITE" id="PS51667">
    <property type="entry name" value="WRC"/>
    <property type="match status" value="1"/>
</dbReference>
<keyword evidence="5" id="KW-0805">Transcription regulation</keyword>
<evidence type="ECO:0000313" key="9">
    <source>
        <dbReference type="EMBL" id="KAJ1690094.1"/>
    </source>
</evidence>
<dbReference type="GO" id="GO:0005524">
    <property type="term" value="F:ATP binding"/>
    <property type="evidence" value="ECO:0007669"/>
    <property type="project" value="UniProtKB-UniRule"/>
</dbReference>
<dbReference type="PANTHER" id="PTHR31602">
    <property type="entry name" value="GROWTH-REGULATING FACTOR 5"/>
    <property type="match status" value="1"/>
</dbReference>
<keyword evidence="3 4" id="KW-0539">Nucleus</keyword>
<dbReference type="GO" id="GO:0006351">
    <property type="term" value="P:DNA-templated transcription"/>
    <property type="evidence" value="ECO:0007669"/>
    <property type="project" value="UniProtKB-UniRule"/>
</dbReference>
<comment type="domain">
    <text evidence="5">The QLQ domain and WRC domain may be involved in protein-protein interaction and DNA-binding, respectively.</text>
</comment>
<comment type="similarity">
    <text evidence="2 5">Belongs to the GRF family.</text>
</comment>
<accession>A0A9Q0CAK5</accession>
<evidence type="ECO:0000256" key="3">
    <source>
        <dbReference type="ARBA" id="ARBA00023242"/>
    </source>
</evidence>